<feature type="compositionally biased region" description="Polar residues" evidence="1">
    <location>
        <begin position="248"/>
        <end position="265"/>
    </location>
</feature>
<feature type="region of interest" description="Disordered" evidence="1">
    <location>
        <begin position="229"/>
        <end position="282"/>
    </location>
</feature>
<feature type="compositionally biased region" description="Polar residues" evidence="1">
    <location>
        <begin position="17"/>
        <end position="29"/>
    </location>
</feature>
<dbReference type="GeneID" id="64662206"/>
<keyword evidence="3" id="KW-1185">Reference proteome</keyword>
<evidence type="ECO:0000313" key="2">
    <source>
        <dbReference type="EMBL" id="KAG1895252.1"/>
    </source>
</evidence>
<comment type="caution">
    <text evidence="2">The sequence shown here is derived from an EMBL/GenBank/DDBJ whole genome shotgun (WGS) entry which is preliminary data.</text>
</comment>
<proteinExistence type="predicted"/>
<name>A0AAD4DWF2_9AGAM</name>
<gene>
    <name evidence="2" type="ORF">F5891DRAFT_1194307</name>
</gene>
<feature type="compositionally biased region" description="Acidic residues" evidence="1">
    <location>
        <begin position="113"/>
        <end position="125"/>
    </location>
</feature>
<feature type="compositionally biased region" description="Basic and acidic residues" evidence="1">
    <location>
        <begin position="229"/>
        <end position="245"/>
    </location>
</feature>
<dbReference type="EMBL" id="JABBWK010000068">
    <property type="protein sequence ID" value="KAG1895252.1"/>
    <property type="molecule type" value="Genomic_DNA"/>
</dbReference>
<dbReference type="AlphaFoldDB" id="A0AAD4DWF2"/>
<evidence type="ECO:0000313" key="3">
    <source>
        <dbReference type="Proteomes" id="UP001195769"/>
    </source>
</evidence>
<feature type="region of interest" description="Disordered" evidence="1">
    <location>
        <begin position="1"/>
        <end position="29"/>
    </location>
</feature>
<organism evidence="2 3">
    <name type="scientific">Suillus fuscotomentosus</name>
    <dbReference type="NCBI Taxonomy" id="1912939"/>
    <lineage>
        <taxon>Eukaryota</taxon>
        <taxon>Fungi</taxon>
        <taxon>Dikarya</taxon>
        <taxon>Basidiomycota</taxon>
        <taxon>Agaricomycotina</taxon>
        <taxon>Agaricomycetes</taxon>
        <taxon>Agaricomycetidae</taxon>
        <taxon>Boletales</taxon>
        <taxon>Suillineae</taxon>
        <taxon>Suillaceae</taxon>
        <taxon>Suillus</taxon>
    </lineage>
</organism>
<protein>
    <submittedName>
        <fullName evidence="2">Uncharacterized protein</fullName>
    </submittedName>
</protein>
<feature type="compositionally biased region" description="Acidic residues" evidence="1">
    <location>
        <begin position="269"/>
        <end position="282"/>
    </location>
</feature>
<evidence type="ECO:0000256" key="1">
    <source>
        <dbReference type="SAM" id="MobiDB-lite"/>
    </source>
</evidence>
<accession>A0AAD4DWF2</accession>
<dbReference type="Proteomes" id="UP001195769">
    <property type="component" value="Unassembled WGS sequence"/>
</dbReference>
<feature type="region of interest" description="Disordered" evidence="1">
    <location>
        <begin position="108"/>
        <end position="140"/>
    </location>
</feature>
<sequence length="282" mass="30778">MRRPVPIQGQAPPPAANFNQQMLSSGLSDMNQPAGLTMVQHHLSLLTPEAWVALFSQMQKILPPPPPPLLAPLVPVIQPNLELLSLMQDLARRMEGIEKDVSTIKHQNVNEDLATDGDVDTEEENQPCPQQKHAKKKKSKEQAYIPNVAKVRLTAAQLTTCSVQIVASALQSAVTKTYQECLHKTIYDLTGLIASEIGSDGSDDTMSNPPKMMFDFQAGTPYAPIKMYEQDPRGFKKREGQHDEDLPQGNSEKASKNGSTDSHSVNGDGDGDDGDDILDGDL</sequence>
<reference evidence="2" key="1">
    <citation type="journal article" date="2020" name="New Phytol.">
        <title>Comparative genomics reveals dynamic genome evolution in host specialist ectomycorrhizal fungi.</title>
        <authorList>
            <person name="Lofgren L.A."/>
            <person name="Nguyen N.H."/>
            <person name="Vilgalys R."/>
            <person name="Ruytinx J."/>
            <person name="Liao H.L."/>
            <person name="Branco S."/>
            <person name="Kuo A."/>
            <person name="LaButti K."/>
            <person name="Lipzen A."/>
            <person name="Andreopoulos W."/>
            <person name="Pangilinan J."/>
            <person name="Riley R."/>
            <person name="Hundley H."/>
            <person name="Na H."/>
            <person name="Barry K."/>
            <person name="Grigoriev I.V."/>
            <person name="Stajich J.E."/>
            <person name="Kennedy P.G."/>
        </authorList>
    </citation>
    <scope>NUCLEOTIDE SEQUENCE</scope>
    <source>
        <strain evidence="2">FC203</strain>
    </source>
</reference>
<dbReference type="RefSeq" id="XP_041220828.1">
    <property type="nucleotide sequence ID" value="XM_041367908.1"/>
</dbReference>